<proteinExistence type="predicted"/>
<comment type="caution">
    <text evidence="1">The sequence shown here is derived from an EMBL/GenBank/DDBJ whole genome shotgun (WGS) entry which is preliminary data.</text>
</comment>
<organism evidence="1 2">
    <name type="scientific">Dreissena polymorpha</name>
    <name type="common">Zebra mussel</name>
    <name type="synonym">Mytilus polymorpha</name>
    <dbReference type="NCBI Taxonomy" id="45954"/>
    <lineage>
        <taxon>Eukaryota</taxon>
        <taxon>Metazoa</taxon>
        <taxon>Spiralia</taxon>
        <taxon>Lophotrochozoa</taxon>
        <taxon>Mollusca</taxon>
        <taxon>Bivalvia</taxon>
        <taxon>Autobranchia</taxon>
        <taxon>Heteroconchia</taxon>
        <taxon>Euheterodonta</taxon>
        <taxon>Imparidentia</taxon>
        <taxon>Neoheterodontei</taxon>
        <taxon>Myida</taxon>
        <taxon>Dreissenoidea</taxon>
        <taxon>Dreissenidae</taxon>
        <taxon>Dreissena</taxon>
    </lineage>
</organism>
<dbReference type="EMBL" id="JAIWYP010000003">
    <property type="protein sequence ID" value="KAH3857014.1"/>
    <property type="molecule type" value="Genomic_DNA"/>
</dbReference>
<keyword evidence="2" id="KW-1185">Reference proteome</keyword>
<reference evidence="1" key="1">
    <citation type="journal article" date="2019" name="bioRxiv">
        <title>The Genome of the Zebra Mussel, Dreissena polymorpha: A Resource for Invasive Species Research.</title>
        <authorList>
            <person name="McCartney M.A."/>
            <person name="Auch B."/>
            <person name="Kono T."/>
            <person name="Mallez S."/>
            <person name="Zhang Y."/>
            <person name="Obille A."/>
            <person name="Becker A."/>
            <person name="Abrahante J.E."/>
            <person name="Garbe J."/>
            <person name="Badalamenti J.P."/>
            <person name="Herman A."/>
            <person name="Mangelson H."/>
            <person name="Liachko I."/>
            <person name="Sullivan S."/>
            <person name="Sone E.D."/>
            <person name="Koren S."/>
            <person name="Silverstein K.A.T."/>
            <person name="Beckman K.B."/>
            <person name="Gohl D.M."/>
        </authorList>
    </citation>
    <scope>NUCLEOTIDE SEQUENCE</scope>
    <source>
        <strain evidence="1">Duluth1</strain>
        <tissue evidence="1">Whole animal</tissue>
    </source>
</reference>
<dbReference type="Gene3D" id="1.20.58.60">
    <property type="match status" value="1"/>
</dbReference>
<evidence type="ECO:0000313" key="1">
    <source>
        <dbReference type="EMBL" id="KAH3857014.1"/>
    </source>
</evidence>
<gene>
    <name evidence="1" type="ORF">DPMN_099611</name>
</gene>
<reference evidence="1" key="2">
    <citation type="submission" date="2020-11" db="EMBL/GenBank/DDBJ databases">
        <authorList>
            <person name="McCartney M.A."/>
            <person name="Auch B."/>
            <person name="Kono T."/>
            <person name="Mallez S."/>
            <person name="Becker A."/>
            <person name="Gohl D.M."/>
            <person name="Silverstein K.A.T."/>
            <person name="Koren S."/>
            <person name="Bechman K.B."/>
            <person name="Herman A."/>
            <person name="Abrahante J.E."/>
            <person name="Garbe J."/>
        </authorList>
    </citation>
    <scope>NUCLEOTIDE SEQUENCE</scope>
    <source>
        <strain evidence="1">Duluth1</strain>
        <tissue evidence="1">Whole animal</tissue>
    </source>
</reference>
<sequence length="69" mass="8146">MADAEDETYRDAKNLHSKYLRHQAFEREIAANKDRLMRLQKVCVPCINGNQKWACKTALKFIVFKECKK</sequence>
<accession>A0A9D4LFS3</accession>
<dbReference type="Proteomes" id="UP000828390">
    <property type="component" value="Unassembled WGS sequence"/>
</dbReference>
<dbReference type="SUPFAM" id="SSF46966">
    <property type="entry name" value="Spectrin repeat"/>
    <property type="match status" value="1"/>
</dbReference>
<evidence type="ECO:0000313" key="2">
    <source>
        <dbReference type="Proteomes" id="UP000828390"/>
    </source>
</evidence>
<name>A0A9D4LFS3_DREPO</name>
<protein>
    <submittedName>
        <fullName evidence="1">Uncharacterized protein</fullName>
    </submittedName>
</protein>
<dbReference type="AlphaFoldDB" id="A0A9D4LFS3"/>